<dbReference type="SMART" id="SM00346">
    <property type="entry name" value="HTH_ICLR"/>
    <property type="match status" value="1"/>
</dbReference>
<evidence type="ECO:0000259" key="4">
    <source>
        <dbReference type="PROSITE" id="PS51077"/>
    </source>
</evidence>
<dbReference type="Pfam" id="PF01614">
    <property type="entry name" value="IclR_C"/>
    <property type="match status" value="1"/>
</dbReference>
<dbReference type="GO" id="GO:0045892">
    <property type="term" value="P:negative regulation of DNA-templated transcription"/>
    <property type="evidence" value="ECO:0007669"/>
    <property type="project" value="TreeGrafter"/>
</dbReference>
<dbReference type="InterPro" id="IPR014757">
    <property type="entry name" value="Tscrpt_reg_IclR_C"/>
</dbReference>
<name>A0A1G5QZJ0_9RHOB</name>
<gene>
    <name evidence="6" type="ORF">SAMN04488118_10720</name>
</gene>
<evidence type="ECO:0000313" key="7">
    <source>
        <dbReference type="Proteomes" id="UP000198767"/>
    </source>
</evidence>
<keyword evidence="2" id="KW-0238">DNA-binding</keyword>
<reference evidence="6 7" key="1">
    <citation type="submission" date="2016-10" db="EMBL/GenBank/DDBJ databases">
        <authorList>
            <person name="de Groot N.N."/>
        </authorList>
    </citation>
    <scope>NUCLEOTIDE SEQUENCE [LARGE SCALE GENOMIC DNA]</scope>
    <source>
        <strain evidence="6 7">U95</strain>
    </source>
</reference>
<dbReference type="EMBL" id="FMWG01000007">
    <property type="protein sequence ID" value="SCZ67265.1"/>
    <property type="molecule type" value="Genomic_DNA"/>
</dbReference>
<dbReference type="Pfam" id="PF09339">
    <property type="entry name" value="HTH_IclR"/>
    <property type="match status" value="1"/>
</dbReference>
<dbReference type="Gene3D" id="1.10.10.10">
    <property type="entry name" value="Winged helix-like DNA-binding domain superfamily/Winged helix DNA-binding domain"/>
    <property type="match status" value="1"/>
</dbReference>
<sequence length="260" mass="29276">MQSSIVTKLLTLLTIVSETRKPLTFSELVTKSGLNKSTIHRLLNISTEERLITFDEHRKVYFVGPKIFDLVRNAYSGYDIQAVALDEMMRLHALFDGNVTIGLPNGMEVLYLRVLESRRSMGPVQRPGMREPVHCSASGKALMAFLPDKMIASKLDGYDFEKFTDRTIADTRSFLTALEEVRELGYARNDREEYEHFMGISAPIFNYMSEPIAVINIWTVDSLHSLDELTSWSGELRASAERVTSLIGGTAPDIAILRGH</sequence>
<dbReference type="PANTHER" id="PTHR30136">
    <property type="entry name" value="HELIX-TURN-HELIX TRANSCRIPTIONAL REGULATOR, ICLR FAMILY"/>
    <property type="match status" value="1"/>
</dbReference>
<dbReference type="PROSITE" id="PS51078">
    <property type="entry name" value="ICLR_ED"/>
    <property type="match status" value="1"/>
</dbReference>
<evidence type="ECO:0000256" key="3">
    <source>
        <dbReference type="ARBA" id="ARBA00023163"/>
    </source>
</evidence>
<protein>
    <submittedName>
        <fullName evidence="6">Transcriptional regulator, IclR family</fullName>
    </submittedName>
</protein>
<dbReference type="InterPro" id="IPR005471">
    <property type="entry name" value="Tscrpt_reg_IclR_N"/>
</dbReference>
<dbReference type="OrthoDB" id="9807558at2"/>
<dbReference type="GO" id="GO:0003700">
    <property type="term" value="F:DNA-binding transcription factor activity"/>
    <property type="evidence" value="ECO:0007669"/>
    <property type="project" value="TreeGrafter"/>
</dbReference>
<keyword evidence="7" id="KW-1185">Reference proteome</keyword>
<dbReference type="SUPFAM" id="SSF46785">
    <property type="entry name" value="Winged helix' DNA-binding domain"/>
    <property type="match status" value="1"/>
</dbReference>
<feature type="domain" description="HTH iclR-type" evidence="4">
    <location>
        <begin position="3"/>
        <end position="65"/>
    </location>
</feature>
<keyword evidence="3" id="KW-0804">Transcription</keyword>
<dbReference type="GO" id="GO:0003677">
    <property type="term" value="F:DNA binding"/>
    <property type="evidence" value="ECO:0007669"/>
    <property type="project" value="UniProtKB-KW"/>
</dbReference>
<evidence type="ECO:0000256" key="1">
    <source>
        <dbReference type="ARBA" id="ARBA00023015"/>
    </source>
</evidence>
<dbReference type="SUPFAM" id="SSF55781">
    <property type="entry name" value="GAF domain-like"/>
    <property type="match status" value="1"/>
</dbReference>
<dbReference type="InterPro" id="IPR050707">
    <property type="entry name" value="HTH_MetabolicPath_Reg"/>
</dbReference>
<dbReference type="AlphaFoldDB" id="A0A1G5QZJ0"/>
<evidence type="ECO:0000259" key="5">
    <source>
        <dbReference type="PROSITE" id="PS51078"/>
    </source>
</evidence>
<organism evidence="6 7">
    <name type="scientific">Epibacterium ulvae</name>
    <dbReference type="NCBI Taxonomy" id="1156985"/>
    <lineage>
        <taxon>Bacteria</taxon>
        <taxon>Pseudomonadati</taxon>
        <taxon>Pseudomonadota</taxon>
        <taxon>Alphaproteobacteria</taxon>
        <taxon>Rhodobacterales</taxon>
        <taxon>Roseobacteraceae</taxon>
        <taxon>Epibacterium</taxon>
    </lineage>
</organism>
<dbReference type="Gene3D" id="3.30.450.40">
    <property type="match status" value="1"/>
</dbReference>
<dbReference type="PROSITE" id="PS51077">
    <property type="entry name" value="HTH_ICLR"/>
    <property type="match status" value="1"/>
</dbReference>
<dbReference type="RefSeq" id="WP_090219247.1">
    <property type="nucleotide sequence ID" value="NZ_CANLDO010000005.1"/>
</dbReference>
<feature type="domain" description="IclR-ED" evidence="5">
    <location>
        <begin position="66"/>
        <end position="249"/>
    </location>
</feature>
<dbReference type="InterPro" id="IPR036390">
    <property type="entry name" value="WH_DNA-bd_sf"/>
</dbReference>
<evidence type="ECO:0000256" key="2">
    <source>
        <dbReference type="ARBA" id="ARBA00023125"/>
    </source>
</evidence>
<keyword evidence="1" id="KW-0805">Transcription regulation</keyword>
<evidence type="ECO:0000313" key="6">
    <source>
        <dbReference type="EMBL" id="SCZ67265.1"/>
    </source>
</evidence>
<dbReference type="Proteomes" id="UP000198767">
    <property type="component" value="Unassembled WGS sequence"/>
</dbReference>
<dbReference type="STRING" id="1156985.SAMN04488118_10720"/>
<dbReference type="InterPro" id="IPR036388">
    <property type="entry name" value="WH-like_DNA-bd_sf"/>
</dbReference>
<dbReference type="PANTHER" id="PTHR30136:SF24">
    <property type="entry name" value="HTH-TYPE TRANSCRIPTIONAL REPRESSOR ALLR"/>
    <property type="match status" value="1"/>
</dbReference>
<dbReference type="InterPro" id="IPR029016">
    <property type="entry name" value="GAF-like_dom_sf"/>
</dbReference>
<accession>A0A1G5QZJ0</accession>
<proteinExistence type="predicted"/>